<protein>
    <recommendedName>
        <fullName evidence="2">Leucine-binding protein domain-containing protein</fullName>
    </recommendedName>
</protein>
<dbReference type="InterPro" id="IPR028082">
    <property type="entry name" value="Peripla_BP_I"/>
</dbReference>
<feature type="non-terminal residue" evidence="1">
    <location>
        <position position="1"/>
    </location>
</feature>
<dbReference type="AlphaFoldDB" id="A0A382WP28"/>
<accession>A0A382WP28</accession>
<evidence type="ECO:0000313" key="1">
    <source>
        <dbReference type="EMBL" id="SVD59821.1"/>
    </source>
</evidence>
<proteinExistence type="predicted"/>
<dbReference type="SUPFAM" id="SSF53822">
    <property type="entry name" value="Periplasmic binding protein-like I"/>
    <property type="match status" value="1"/>
</dbReference>
<organism evidence="1">
    <name type="scientific">marine metagenome</name>
    <dbReference type="NCBI Taxonomy" id="408172"/>
    <lineage>
        <taxon>unclassified sequences</taxon>
        <taxon>metagenomes</taxon>
        <taxon>ecological metagenomes</taxon>
    </lineage>
</organism>
<name>A0A382WP28_9ZZZZ</name>
<gene>
    <name evidence="1" type="ORF">METZ01_LOCUS412675</name>
</gene>
<dbReference type="EMBL" id="UINC01160917">
    <property type="protein sequence ID" value="SVD59821.1"/>
    <property type="molecule type" value="Genomic_DNA"/>
</dbReference>
<evidence type="ECO:0008006" key="2">
    <source>
        <dbReference type="Google" id="ProtNLM"/>
    </source>
</evidence>
<sequence>PRAREQNDLDFITGSAKYDAVYIADTLKEFSYRVPFATHNPAIVIGSSGLIPRAWHWSYLRHGAPQVHGRFERMHKRRMTEEDWAAWIAMRAVAEALVRFKDKDNFSFNNAFINKEFKLDGSKGPILNFRSWNRQLRQPIMLSTENWVTSIAPLSSFVHRENNLDTIGMDNKTSKCTN</sequence>
<reference evidence="1" key="1">
    <citation type="submission" date="2018-05" db="EMBL/GenBank/DDBJ databases">
        <authorList>
            <person name="Lanie J.A."/>
            <person name="Ng W.-L."/>
            <person name="Kazmierczak K.M."/>
            <person name="Andrzejewski T.M."/>
            <person name="Davidsen T.M."/>
            <person name="Wayne K.J."/>
            <person name="Tettelin H."/>
            <person name="Glass J.I."/>
            <person name="Rusch D."/>
            <person name="Podicherti R."/>
            <person name="Tsui H.-C.T."/>
            <person name="Winkler M.E."/>
        </authorList>
    </citation>
    <scope>NUCLEOTIDE SEQUENCE</scope>
</reference>